<feature type="compositionally biased region" description="Pro residues" evidence="2">
    <location>
        <begin position="128"/>
        <end position="144"/>
    </location>
</feature>
<accession>A0ABY7TFS5</accession>
<feature type="coiled-coil region" evidence="1">
    <location>
        <begin position="77"/>
        <end position="118"/>
    </location>
</feature>
<evidence type="ECO:0000313" key="5">
    <source>
        <dbReference type="EMBL" id="WCT71908.1"/>
    </source>
</evidence>
<sequence>MRLALPIALLLTTAIAAPAIAQSAAQPIDRRVGQLEKEMRAVQRKVFPGGAGMTVEPEIQPNTAPAAIAGTPAGSQINDLTARVDTLERELARMTGQMEQNSFKVRQLEEAMKNFQANADGRLKALEGPPPEPSPFGAPTPAPGKPDATGTLRPPRPATGAPATVPAKPAPVAAAPAPKEEAPKVASTGDPGEDAYMAGYKLWTEKKYPEAATALKAMAAKYPKHKRASYAQNLLGRSYLDDGKPAAAAEAFYANYQTNPRGERAPDSLFFLGQSLQQLKKSAEACKVYDELQDVYGTTMGDALKARAAKARVDAKCS</sequence>
<dbReference type="InterPro" id="IPR032519">
    <property type="entry name" value="YbgF_tri"/>
</dbReference>
<evidence type="ECO:0000256" key="1">
    <source>
        <dbReference type="SAM" id="Coils"/>
    </source>
</evidence>
<feature type="domain" description="YbgF trimerisation" evidence="4">
    <location>
        <begin position="77"/>
        <end position="132"/>
    </location>
</feature>
<evidence type="ECO:0000256" key="2">
    <source>
        <dbReference type="SAM" id="MobiDB-lite"/>
    </source>
</evidence>
<keyword evidence="3" id="KW-0732">Signal</keyword>
<gene>
    <name evidence="5" type="ORF">PQ455_09600</name>
</gene>
<dbReference type="Pfam" id="PF16331">
    <property type="entry name" value="TolA_bind_tri"/>
    <property type="match status" value="1"/>
</dbReference>
<evidence type="ECO:0000259" key="4">
    <source>
        <dbReference type="Pfam" id="PF16331"/>
    </source>
</evidence>
<feature type="region of interest" description="Disordered" evidence="2">
    <location>
        <begin position="123"/>
        <end position="191"/>
    </location>
</feature>
<evidence type="ECO:0000256" key="3">
    <source>
        <dbReference type="SAM" id="SignalP"/>
    </source>
</evidence>
<name>A0ABY7TFS5_9SPHN</name>
<dbReference type="Gene3D" id="1.25.40.10">
    <property type="entry name" value="Tetratricopeptide repeat domain"/>
    <property type="match status" value="1"/>
</dbReference>
<proteinExistence type="predicted"/>
<evidence type="ECO:0000313" key="6">
    <source>
        <dbReference type="Proteomes" id="UP001220395"/>
    </source>
</evidence>
<feature type="compositionally biased region" description="Low complexity" evidence="2">
    <location>
        <begin position="158"/>
        <end position="177"/>
    </location>
</feature>
<dbReference type="RefSeq" id="WP_273685855.1">
    <property type="nucleotide sequence ID" value="NZ_CP117411.1"/>
</dbReference>
<protein>
    <submittedName>
        <fullName evidence="5">YbgF trimerization domain-containing protein</fullName>
    </submittedName>
</protein>
<dbReference type="EMBL" id="CP117411">
    <property type="protein sequence ID" value="WCT71908.1"/>
    <property type="molecule type" value="Genomic_DNA"/>
</dbReference>
<dbReference type="SUPFAM" id="SSF48452">
    <property type="entry name" value="TPR-like"/>
    <property type="match status" value="1"/>
</dbReference>
<keyword evidence="1" id="KW-0175">Coiled coil</keyword>
<keyword evidence="6" id="KW-1185">Reference proteome</keyword>
<dbReference type="Gene3D" id="1.20.5.110">
    <property type="match status" value="1"/>
</dbReference>
<feature type="signal peptide" evidence="3">
    <location>
        <begin position="1"/>
        <end position="21"/>
    </location>
</feature>
<organism evidence="5 6">
    <name type="scientific">Sphingomonas naphthae</name>
    <dbReference type="NCBI Taxonomy" id="1813468"/>
    <lineage>
        <taxon>Bacteria</taxon>
        <taxon>Pseudomonadati</taxon>
        <taxon>Pseudomonadota</taxon>
        <taxon>Alphaproteobacteria</taxon>
        <taxon>Sphingomonadales</taxon>
        <taxon>Sphingomonadaceae</taxon>
        <taxon>Sphingomonas</taxon>
    </lineage>
</organism>
<dbReference type="InterPro" id="IPR011990">
    <property type="entry name" value="TPR-like_helical_dom_sf"/>
</dbReference>
<feature type="chain" id="PRO_5046055044" evidence="3">
    <location>
        <begin position="22"/>
        <end position="318"/>
    </location>
</feature>
<reference evidence="5 6" key="1">
    <citation type="submission" date="2023-02" db="EMBL/GenBank/DDBJ databases">
        <title>Genome sequence of Sphingomonas naphthae.</title>
        <authorList>
            <person name="Kim S."/>
            <person name="Heo J."/>
            <person name="Kwon S.-W."/>
        </authorList>
    </citation>
    <scope>NUCLEOTIDE SEQUENCE [LARGE SCALE GENOMIC DNA]</scope>
    <source>
        <strain evidence="5 6">KACC 18716</strain>
    </source>
</reference>
<dbReference type="Proteomes" id="UP001220395">
    <property type="component" value="Chromosome"/>
</dbReference>